<dbReference type="Gene3D" id="2.20.25.20">
    <property type="match status" value="1"/>
</dbReference>
<dbReference type="PANTHER" id="PTHR11740">
    <property type="entry name" value="CASEIN KINASE II SUBUNIT BETA"/>
    <property type="match status" value="1"/>
</dbReference>
<dbReference type="Proteomes" id="UP000785679">
    <property type="component" value="Unassembled WGS sequence"/>
</dbReference>
<evidence type="ECO:0000256" key="2">
    <source>
        <dbReference type="RuleBase" id="RU361268"/>
    </source>
</evidence>
<proteinExistence type="inferred from homology"/>
<organism evidence="3 4">
    <name type="scientific">Halteria grandinella</name>
    <dbReference type="NCBI Taxonomy" id="5974"/>
    <lineage>
        <taxon>Eukaryota</taxon>
        <taxon>Sar</taxon>
        <taxon>Alveolata</taxon>
        <taxon>Ciliophora</taxon>
        <taxon>Intramacronucleata</taxon>
        <taxon>Spirotrichea</taxon>
        <taxon>Stichotrichia</taxon>
        <taxon>Sporadotrichida</taxon>
        <taxon>Halteriidae</taxon>
        <taxon>Halteria</taxon>
    </lineage>
</organism>
<dbReference type="GO" id="GO:0005956">
    <property type="term" value="C:protein kinase CK2 complex"/>
    <property type="evidence" value="ECO:0007669"/>
    <property type="project" value="UniProtKB-UniRule"/>
</dbReference>
<dbReference type="SUPFAM" id="SSF57798">
    <property type="entry name" value="Casein kinase II beta subunit"/>
    <property type="match status" value="1"/>
</dbReference>
<dbReference type="InterPro" id="IPR000704">
    <property type="entry name" value="Casein_kinase_II_reg-sub"/>
</dbReference>
<comment type="caution">
    <text evidence="3">The sequence shown here is derived from an EMBL/GenBank/DDBJ whole genome shotgun (WGS) entry which is preliminary data.</text>
</comment>
<dbReference type="GO" id="GO:0005737">
    <property type="term" value="C:cytoplasm"/>
    <property type="evidence" value="ECO:0007669"/>
    <property type="project" value="TreeGrafter"/>
</dbReference>
<dbReference type="FunFam" id="2.20.25.20:FF:000001">
    <property type="entry name" value="Casein kinase II subunit beta"/>
    <property type="match status" value="1"/>
</dbReference>
<evidence type="ECO:0000313" key="4">
    <source>
        <dbReference type="Proteomes" id="UP000785679"/>
    </source>
</evidence>
<comment type="similarity">
    <text evidence="1 2">Belongs to the casein kinase 2 subunit beta family.</text>
</comment>
<dbReference type="AlphaFoldDB" id="A0A8J8NU62"/>
<dbReference type="Pfam" id="PF01214">
    <property type="entry name" value="CK_II_beta"/>
    <property type="match status" value="1"/>
</dbReference>
<accession>A0A8J8NU62</accession>
<dbReference type="OrthoDB" id="3971593at2759"/>
<keyword evidence="4" id="KW-1185">Reference proteome</keyword>
<protein>
    <recommendedName>
        <fullName evidence="2">Casein kinase II subunit beta</fullName>
        <shortName evidence="2">CK II beta</shortName>
    </recommendedName>
</protein>
<sequence>MHCDRQRLLPMGMNDKPRSSRVKVFCPRCEESYVPNRLVNHQGRSGTLNIDGSMFGSSLPSIFQKHFPTAVVLPPKVYHYQPKIFGFQVFGKRGSKFNKPTLGGIRFTEDDPQPPCHIEGFSAAGSQQPSVTAQLVQQFKQKFTMQMSKSNKTTTKQQQR</sequence>
<evidence type="ECO:0000313" key="3">
    <source>
        <dbReference type="EMBL" id="TNV80320.1"/>
    </source>
</evidence>
<dbReference type="InterPro" id="IPR035991">
    <property type="entry name" value="Casein_kinase_II_beta-like"/>
</dbReference>
<dbReference type="SMART" id="SM01085">
    <property type="entry name" value="CK_II_beta"/>
    <property type="match status" value="1"/>
</dbReference>
<name>A0A8J8NU62_HALGN</name>
<dbReference type="EMBL" id="RRYP01007665">
    <property type="protein sequence ID" value="TNV80320.1"/>
    <property type="molecule type" value="Genomic_DNA"/>
</dbReference>
<evidence type="ECO:0000256" key="1">
    <source>
        <dbReference type="ARBA" id="ARBA00006941"/>
    </source>
</evidence>
<gene>
    <name evidence="3" type="ORF">FGO68_gene14795</name>
</gene>
<comment type="subunit">
    <text evidence="2">Tetramer of two alpha and two beta subunits.</text>
</comment>
<reference evidence="3" key="1">
    <citation type="submission" date="2019-06" db="EMBL/GenBank/DDBJ databases">
        <authorList>
            <person name="Zheng W."/>
        </authorList>
    </citation>
    <scope>NUCLEOTIDE SEQUENCE</scope>
    <source>
        <strain evidence="3">QDHG01</strain>
    </source>
</reference>
<dbReference type="GO" id="GO:0019887">
    <property type="term" value="F:protein kinase regulator activity"/>
    <property type="evidence" value="ECO:0007669"/>
    <property type="project" value="InterPro"/>
</dbReference>
<dbReference type="PANTHER" id="PTHR11740:SF0">
    <property type="entry name" value="CASEIN KINASE II SUBUNIT BETA"/>
    <property type="match status" value="1"/>
</dbReference>